<keyword evidence="8" id="KW-0249">Electron transport</keyword>
<dbReference type="GO" id="GO:0009055">
    <property type="term" value="F:electron transfer activity"/>
    <property type="evidence" value="ECO:0007669"/>
    <property type="project" value="InterPro"/>
</dbReference>
<keyword evidence="17" id="KW-1185">Reference proteome</keyword>
<evidence type="ECO:0000313" key="16">
    <source>
        <dbReference type="EMBL" id="PYE39308.1"/>
    </source>
</evidence>
<keyword evidence="13" id="KW-0812">Transmembrane</keyword>
<feature type="binding site" description="covalent" evidence="11">
    <location>
        <position position="215"/>
    </location>
    <ligand>
        <name>heme c</name>
        <dbReference type="ChEBI" id="CHEBI:61717"/>
        <label>2</label>
    </ligand>
</feature>
<keyword evidence="3" id="KW-1003">Cell membrane</keyword>
<dbReference type="InterPro" id="IPR051459">
    <property type="entry name" value="Cytochrome_c-type_DH"/>
</dbReference>
<dbReference type="GO" id="GO:0005506">
    <property type="term" value="F:iron ion binding"/>
    <property type="evidence" value="ECO:0007669"/>
    <property type="project" value="InterPro"/>
</dbReference>
<dbReference type="GO" id="GO:0016614">
    <property type="term" value="F:oxidoreductase activity, acting on CH-OH group of donors"/>
    <property type="evidence" value="ECO:0007669"/>
    <property type="project" value="InterPro"/>
</dbReference>
<dbReference type="Proteomes" id="UP000247746">
    <property type="component" value="Unassembled WGS sequence"/>
</dbReference>
<dbReference type="PANTHER" id="PTHR35008:SF8">
    <property type="entry name" value="ALCOHOL DEHYDROGENASE CYTOCHROME C SUBUNIT"/>
    <property type="match status" value="1"/>
</dbReference>
<feature type="binding site" description="covalent" evidence="11">
    <location>
        <position position="366"/>
    </location>
    <ligand>
        <name>heme c</name>
        <dbReference type="ChEBI" id="CHEBI:61717"/>
        <label>3</label>
    </ligand>
</feature>
<evidence type="ECO:0000256" key="4">
    <source>
        <dbReference type="ARBA" id="ARBA00022617"/>
    </source>
</evidence>
<keyword evidence="7" id="KW-0677">Repeat</keyword>
<evidence type="ECO:0000256" key="14">
    <source>
        <dbReference type="SAM" id="SignalP"/>
    </source>
</evidence>
<evidence type="ECO:0000259" key="15">
    <source>
        <dbReference type="PROSITE" id="PS51007"/>
    </source>
</evidence>
<evidence type="ECO:0000256" key="3">
    <source>
        <dbReference type="ARBA" id="ARBA00022475"/>
    </source>
</evidence>
<keyword evidence="2" id="KW-0813">Transport</keyword>
<dbReference type="PROSITE" id="PS51007">
    <property type="entry name" value="CYTC"/>
    <property type="match status" value="3"/>
</dbReference>
<evidence type="ECO:0000256" key="9">
    <source>
        <dbReference type="ARBA" id="ARBA00023004"/>
    </source>
</evidence>
<dbReference type="Gene3D" id="1.10.760.10">
    <property type="entry name" value="Cytochrome c-like domain"/>
    <property type="match status" value="3"/>
</dbReference>
<feature type="transmembrane region" description="Helical" evidence="13">
    <location>
        <begin position="469"/>
        <end position="493"/>
    </location>
</feature>
<keyword evidence="10 13" id="KW-0472">Membrane</keyword>
<feature type="domain" description="Cytochrome c" evidence="15">
    <location>
        <begin position="61"/>
        <end position="159"/>
    </location>
</feature>
<evidence type="ECO:0000256" key="2">
    <source>
        <dbReference type="ARBA" id="ARBA00022448"/>
    </source>
</evidence>
<keyword evidence="4 11" id="KW-0349">Heme</keyword>
<dbReference type="EMBL" id="QJSU01000004">
    <property type="protein sequence ID" value="PYE39308.1"/>
    <property type="molecule type" value="Genomic_DNA"/>
</dbReference>
<keyword evidence="13" id="KW-1133">Transmembrane helix</keyword>
<dbReference type="Pfam" id="PF13442">
    <property type="entry name" value="Cytochrome_CBB3"/>
    <property type="match status" value="1"/>
</dbReference>
<gene>
    <name evidence="16" type="ORF">DFP82_104120</name>
</gene>
<keyword evidence="5 12" id="KW-0479">Metal-binding</keyword>
<evidence type="ECO:0000256" key="13">
    <source>
        <dbReference type="SAM" id="Phobius"/>
    </source>
</evidence>
<feature type="domain" description="Cytochrome c" evidence="15">
    <location>
        <begin position="353"/>
        <end position="440"/>
    </location>
</feature>
<evidence type="ECO:0000256" key="10">
    <source>
        <dbReference type="ARBA" id="ARBA00023136"/>
    </source>
</evidence>
<comment type="caution">
    <text evidence="16">The sequence shown here is derived from an EMBL/GenBank/DDBJ whole genome shotgun (WGS) entry which is preliminary data.</text>
</comment>
<dbReference type="RefSeq" id="WP_110922964.1">
    <property type="nucleotide sequence ID" value="NZ_QJSU01000004.1"/>
</dbReference>
<evidence type="ECO:0000256" key="8">
    <source>
        <dbReference type="ARBA" id="ARBA00022982"/>
    </source>
</evidence>
<evidence type="ECO:0000256" key="12">
    <source>
        <dbReference type="PIRSR" id="PIRSR000018-51"/>
    </source>
</evidence>
<keyword evidence="6 14" id="KW-0732">Signal</keyword>
<dbReference type="PANTHER" id="PTHR35008">
    <property type="entry name" value="BLL4482 PROTEIN-RELATED"/>
    <property type="match status" value="1"/>
</dbReference>
<dbReference type="GO" id="GO:0005886">
    <property type="term" value="C:plasma membrane"/>
    <property type="evidence" value="ECO:0007669"/>
    <property type="project" value="UniProtKB-SubCell"/>
</dbReference>
<feature type="binding site" description="covalent" evidence="11">
    <location>
        <position position="218"/>
    </location>
    <ligand>
        <name>heme c</name>
        <dbReference type="ChEBI" id="CHEBI:61717"/>
        <label>2</label>
    </ligand>
</feature>
<evidence type="ECO:0000256" key="5">
    <source>
        <dbReference type="ARBA" id="ARBA00022723"/>
    </source>
</evidence>
<feature type="binding site" description="axial binding residue" evidence="12">
    <location>
        <position position="79"/>
    </location>
    <ligand>
        <name>heme c</name>
        <dbReference type="ChEBI" id="CHEBI:61717"/>
        <label>1</label>
    </ligand>
    <ligandPart>
        <name>Fe</name>
        <dbReference type="ChEBI" id="CHEBI:18248"/>
    </ligandPart>
</feature>
<dbReference type="AlphaFoldDB" id="A0A2V4VA56"/>
<dbReference type="SUPFAM" id="SSF46626">
    <property type="entry name" value="Cytochrome c"/>
    <property type="match status" value="3"/>
</dbReference>
<keyword evidence="9 12" id="KW-0408">Iron</keyword>
<dbReference type="InterPro" id="IPR036909">
    <property type="entry name" value="Cyt_c-like_dom_sf"/>
</dbReference>
<dbReference type="InterPro" id="IPR009056">
    <property type="entry name" value="Cyt_c-like_dom"/>
</dbReference>
<feature type="domain" description="Cytochrome c" evidence="15">
    <location>
        <begin position="200"/>
        <end position="309"/>
    </location>
</feature>
<evidence type="ECO:0000256" key="7">
    <source>
        <dbReference type="ARBA" id="ARBA00022737"/>
    </source>
</evidence>
<name>A0A2V4VA56_9GAMM</name>
<organism evidence="16 17">
    <name type="scientific">Psychrobacter fozii</name>
    <dbReference type="NCBI Taxonomy" id="198480"/>
    <lineage>
        <taxon>Bacteria</taxon>
        <taxon>Pseudomonadati</taxon>
        <taxon>Pseudomonadota</taxon>
        <taxon>Gammaproteobacteria</taxon>
        <taxon>Moraxellales</taxon>
        <taxon>Moraxellaceae</taxon>
        <taxon>Psychrobacter</taxon>
    </lineage>
</organism>
<dbReference type="PIRSF" id="PIRSF000018">
    <property type="entry name" value="Mb_ADH_cyt_c"/>
    <property type="match status" value="1"/>
</dbReference>
<feature type="signal peptide" evidence="14">
    <location>
        <begin position="1"/>
        <end position="22"/>
    </location>
</feature>
<evidence type="ECO:0000256" key="1">
    <source>
        <dbReference type="ARBA" id="ARBA00004236"/>
    </source>
</evidence>
<feature type="binding site" description="covalent" evidence="11">
    <location>
        <position position="369"/>
    </location>
    <ligand>
        <name>heme c</name>
        <dbReference type="ChEBI" id="CHEBI:61717"/>
        <label>3</label>
    </ligand>
</feature>
<evidence type="ECO:0000313" key="17">
    <source>
        <dbReference type="Proteomes" id="UP000247746"/>
    </source>
</evidence>
<feature type="chain" id="PRO_5015982133" evidence="14">
    <location>
        <begin position="23"/>
        <end position="499"/>
    </location>
</feature>
<dbReference type="Pfam" id="PF00034">
    <property type="entry name" value="Cytochrom_C"/>
    <property type="match status" value="1"/>
</dbReference>
<dbReference type="GO" id="GO:0020037">
    <property type="term" value="F:heme binding"/>
    <property type="evidence" value="ECO:0007669"/>
    <property type="project" value="InterPro"/>
</dbReference>
<sequence>MKPIPMMLSMLVMGITSSAVMAEGTSLPDTSTASARLPTTTLADSSLSNASLPNVRPANSDIVNRGAYIARAADCMACHGEDYAGGTAIDTPMGSIYSTNITPSKRYGIGDYTEMDLKNALQKGRAPDHMLYPAMPYAAYSGMKEEDISALFAYLQTVPVVDEAPTQKTELPFPFNIRTLMLGWNFLNVPSTENRDGLTQTQQRGEYIVNNLEHCGTCHTPRNSTMGFDKEKYLSGAQLGHWHAPNITPDESSGIGNWSEQDIVTYLRTGELDQRAYAGGPMGEAVAHSTRYLKNEDLSAIASYLKAVPAIQTEDKFAAVDNSRLPIPINESITHDLLAQNEYLTQAKAEVSNSSDSSESLYLAACGSCHGVDGNGQPDARYAPIVGLSSIRRDKPDALVNMIFHGVEGATNTSPIMPGFSDELNSEQIAGITNYVRVNFGGLTSSEVSADDVDRIATTGADTPFLIKYAGLLAIVGIIVAVIIIVFIIRAILRARRRR</sequence>
<reference evidence="16 17" key="1">
    <citation type="submission" date="2018-06" db="EMBL/GenBank/DDBJ databases">
        <title>Genomic Encyclopedia of Type Strains, Phase III (KMG-III): the genomes of soil and plant-associated and newly described type strains.</title>
        <authorList>
            <person name="Whitman W."/>
        </authorList>
    </citation>
    <scope>NUCLEOTIDE SEQUENCE [LARGE SCALE GENOMIC DNA]</scope>
    <source>
        <strain evidence="16 17">CECT 5889</strain>
    </source>
</reference>
<protein>
    <submittedName>
        <fullName evidence="16">Mono/diheme cytochrome c family protein</fullName>
    </submittedName>
</protein>
<evidence type="ECO:0000256" key="11">
    <source>
        <dbReference type="PIRSR" id="PIRSR000018-50"/>
    </source>
</evidence>
<dbReference type="OrthoDB" id="9811281at2"/>
<accession>A0A2V4VA56</accession>
<feature type="binding site" description="axial binding residue" evidence="12">
    <location>
        <position position="219"/>
    </location>
    <ligand>
        <name>heme c</name>
        <dbReference type="ChEBI" id="CHEBI:61717"/>
        <label>2</label>
    </ligand>
    <ligandPart>
        <name>Fe</name>
        <dbReference type="ChEBI" id="CHEBI:18248"/>
    </ligandPart>
</feature>
<feature type="binding site" description="covalent" evidence="11">
    <location>
        <position position="75"/>
    </location>
    <ligand>
        <name>heme c</name>
        <dbReference type="ChEBI" id="CHEBI:61717"/>
        <label>1</label>
    </ligand>
</feature>
<dbReference type="InterPro" id="IPR014353">
    <property type="entry name" value="Membr-bd_ADH_cyt_c"/>
</dbReference>
<comment type="cofactor">
    <cofactor evidence="11">
        <name>heme c</name>
        <dbReference type="ChEBI" id="CHEBI:61717"/>
    </cofactor>
    <text evidence="11">Binds 3 heme c groups covalently per subunit.</text>
</comment>
<proteinExistence type="predicted"/>
<dbReference type="PRINTS" id="PR00605">
    <property type="entry name" value="CYTCHROMECIC"/>
</dbReference>
<feature type="binding site" description="covalent" evidence="11">
    <location>
        <position position="78"/>
    </location>
    <ligand>
        <name>heme c</name>
        <dbReference type="ChEBI" id="CHEBI:61717"/>
        <label>1</label>
    </ligand>
</feature>
<comment type="subcellular location">
    <subcellularLocation>
        <location evidence="1">Cell membrane</location>
    </subcellularLocation>
</comment>
<feature type="binding site" description="axial binding residue" evidence="12">
    <location>
        <position position="370"/>
    </location>
    <ligand>
        <name>heme c</name>
        <dbReference type="ChEBI" id="CHEBI:61717"/>
        <label>3</label>
    </ligand>
    <ligandPart>
        <name>Fe</name>
        <dbReference type="ChEBI" id="CHEBI:18248"/>
    </ligandPart>
</feature>
<dbReference type="InterPro" id="IPR008168">
    <property type="entry name" value="Cyt_C_IC"/>
</dbReference>
<evidence type="ECO:0000256" key="6">
    <source>
        <dbReference type="ARBA" id="ARBA00022729"/>
    </source>
</evidence>